<keyword evidence="2" id="KW-0805">Transcription regulation</keyword>
<dbReference type="RefSeq" id="WP_243540664.1">
    <property type="nucleotide sequence ID" value="NZ_CP093442.1"/>
</dbReference>
<dbReference type="PANTHER" id="PTHR30126:SF40">
    <property type="entry name" value="HTH-TYPE TRANSCRIPTIONAL REGULATOR GLTR"/>
    <property type="match status" value="1"/>
</dbReference>
<protein>
    <submittedName>
        <fullName evidence="6">LysR family transcriptional regulator</fullName>
    </submittedName>
</protein>
<dbReference type="Gene3D" id="1.10.10.10">
    <property type="entry name" value="Winged helix-like DNA-binding domain superfamily/Winged helix DNA-binding domain"/>
    <property type="match status" value="1"/>
</dbReference>
<dbReference type="CDD" id="cd05466">
    <property type="entry name" value="PBP2_LTTR_substrate"/>
    <property type="match status" value="1"/>
</dbReference>
<dbReference type="InterPro" id="IPR036388">
    <property type="entry name" value="WH-like_DNA-bd_sf"/>
</dbReference>
<comment type="similarity">
    <text evidence="1">Belongs to the LysR transcriptional regulatory family.</text>
</comment>
<dbReference type="InterPro" id="IPR000847">
    <property type="entry name" value="LysR_HTH_N"/>
</dbReference>
<name>A0ABY4CKS2_9BACT</name>
<feature type="domain" description="HTH lysR-type" evidence="5">
    <location>
        <begin position="1"/>
        <end position="58"/>
    </location>
</feature>
<gene>
    <name evidence="6" type="ORF">MNR06_07750</name>
</gene>
<dbReference type="InterPro" id="IPR005119">
    <property type="entry name" value="LysR_subst-bd"/>
</dbReference>
<dbReference type="Gene3D" id="3.40.190.10">
    <property type="entry name" value="Periplasmic binding protein-like II"/>
    <property type="match status" value="2"/>
</dbReference>
<evidence type="ECO:0000256" key="4">
    <source>
        <dbReference type="ARBA" id="ARBA00023163"/>
    </source>
</evidence>
<evidence type="ECO:0000256" key="2">
    <source>
        <dbReference type="ARBA" id="ARBA00023015"/>
    </source>
</evidence>
<accession>A0ABY4CKS2</accession>
<keyword evidence="3" id="KW-0238">DNA-binding</keyword>
<dbReference type="Pfam" id="PF00126">
    <property type="entry name" value="HTH_1"/>
    <property type="match status" value="1"/>
</dbReference>
<keyword evidence="4" id="KW-0804">Transcription</keyword>
<dbReference type="PANTHER" id="PTHR30126">
    <property type="entry name" value="HTH-TYPE TRANSCRIPTIONAL REGULATOR"/>
    <property type="match status" value="1"/>
</dbReference>
<evidence type="ECO:0000259" key="5">
    <source>
        <dbReference type="PROSITE" id="PS50931"/>
    </source>
</evidence>
<dbReference type="Pfam" id="PF03466">
    <property type="entry name" value="LysR_substrate"/>
    <property type="match status" value="1"/>
</dbReference>
<evidence type="ECO:0000313" key="6">
    <source>
        <dbReference type="EMBL" id="UOF02845.1"/>
    </source>
</evidence>
<proteinExistence type="inferred from homology"/>
<sequence>MDIDVLKYFKTTARLGNMSRAAQELHISQPTLTVAIRKLEDQLGVRLFERSKKGVSLTSAGEQIYKYSDNLIKLYEEMFRNAGSLEDKVKGTLRLGLHPSVACYTLPAFLSQTLKQHRDLNVELHHDLSRNVLQDILDNTLDLGLVINPERHGDLIIKELCQDEVTVWKKKGSLSDTLIYDPSLFQTQVILERLQKKGLQYTRKISSTNLEVIATLLQSGAGHAILPKRVALNSGSSIEPAHSQISVYRDSLCLVYRPSLKRTATGKALVQAILNAKI</sequence>
<dbReference type="SUPFAM" id="SSF53850">
    <property type="entry name" value="Periplasmic binding protein-like II"/>
    <property type="match status" value="1"/>
</dbReference>
<dbReference type="EMBL" id="CP093442">
    <property type="protein sequence ID" value="UOF02845.1"/>
    <property type="molecule type" value="Genomic_DNA"/>
</dbReference>
<reference evidence="6" key="1">
    <citation type="submission" date="2022-03" db="EMBL/GenBank/DDBJ databases">
        <title>Genome Identification and Characterization of new species Bdellovibrio reynosense LBG001 sp. nov. from a Mexico soil sample.</title>
        <authorList>
            <person name="Camilli A."/>
            <person name="Ajao Y."/>
            <person name="Guo X."/>
        </authorList>
    </citation>
    <scope>NUCLEOTIDE SEQUENCE</scope>
    <source>
        <strain evidence="6">LBG001</strain>
    </source>
</reference>
<dbReference type="Proteomes" id="UP000830116">
    <property type="component" value="Chromosome"/>
</dbReference>
<evidence type="ECO:0000256" key="1">
    <source>
        <dbReference type="ARBA" id="ARBA00009437"/>
    </source>
</evidence>
<dbReference type="PRINTS" id="PR00039">
    <property type="entry name" value="HTHLYSR"/>
</dbReference>
<organism evidence="6 7">
    <name type="scientific">Bdellovibrio reynosensis</name>
    <dbReference type="NCBI Taxonomy" id="2835041"/>
    <lineage>
        <taxon>Bacteria</taxon>
        <taxon>Pseudomonadati</taxon>
        <taxon>Bdellovibrionota</taxon>
        <taxon>Bdellovibrionia</taxon>
        <taxon>Bdellovibrionales</taxon>
        <taxon>Pseudobdellovibrionaceae</taxon>
        <taxon>Bdellovibrio</taxon>
    </lineage>
</organism>
<evidence type="ECO:0000256" key="3">
    <source>
        <dbReference type="ARBA" id="ARBA00023125"/>
    </source>
</evidence>
<keyword evidence="7" id="KW-1185">Reference proteome</keyword>
<dbReference type="SUPFAM" id="SSF46785">
    <property type="entry name" value="Winged helix' DNA-binding domain"/>
    <property type="match status" value="1"/>
</dbReference>
<evidence type="ECO:0000313" key="7">
    <source>
        <dbReference type="Proteomes" id="UP000830116"/>
    </source>
</evidence>
<dbReference type="InterPro" id="IPR036390">
    <property type="entry name" value="WH_DNA-bd_sf"/>
</dbReference>
<dbReference type="PROSITE" id="PS50931">
    <property type="entry name" value="HTH_LYSR"/>
    <property type="match status" value="1"/>
</dbReference>